<evidence type="ECO:0000256" key="1">
    <source>
        <dbReference type="SAM" id="Phobius"/>
    </source>
</evidence>
<name>A0A9D1N4Y5_9FIRM</name>
<sequence length="66" mass="7217">MKIRNRGYFNQGTVILLLAAVCVFLRACIFDNFSLKTLITVIIAVIVAAGMIVLAMKGDGDDRRGE</sequence>
<evidence type="ECO:0000313" key="3">
    <source>
        <dbReference type="Proteomes" id="UP000824130"/>
    </source>
</evidence>
<reference evidence="2" key="2">
    <citation type="journal article" date="2021" name="PeerJ">
        <title>Extensive microbial diversity within the chicken gut microbiome revealed by metagenomics and culture.</title>
        <authorList>
            <person name="Gilroy R."/>
            <person name="Ravi A."/>
            <person name="Getino M."/>
            <person name="Pursley I."/>
            <person name="Horton D.L."/>
            <person name="Alikhan N.F."/>
            <person name="Baker D."/>
            <person name="Gharbi K."/>
            <person name="Hall N."/>
            <person name="Watson M."/>
            <person name="Adriaenssens E.M."/>
            <person name="Foster-Nyarko E."/>
            <person name="Jarju S."/>
            <person name="Secka A."/>
            <person name="Antonio M."/>
            <person name="Oren A."/>
            <person name="Chaudhuri R.R."/>
            <person name="La Ragione R."/>
            <person name="Hildebrand F."/>
            <person name="Pallen M.J."/>
        </authorList>
    </citation>
    <scope>NUCLEOTIDE SEQUENCE</scope>
    <source>
        <strain evidence="2">ChiSjej4B22-8349</strain>
    </source>
</reference>
<keyword evidence="1" id="KW-0472">Membrane</keyword>
<feature type="transmembrane region" description="Helical" evidence="1">
    <location>
        <begin position="37"/>
        <end position="56"/>
    </location>
</feature>
<reference evidence="2" key="1">
    <citation type="submission" date="2020-10" db="EMBL/GenBank/DDBJ databases">
        <authorList>
            <person name="Gilroy R."/>
        </authorList>
    </citation>
    <scope>NUCLEOTIDE SEQUENCE</scope>
    <source>
        <strain evidence="2">ChiSjej4B22-8349</strain>
    </source>
</reference>
<dbReference type="EMBL" id="DVOB01000018">
    <property type="protein sequence ID" value="HIU95237.1"/>
    <property type="molecule type" value="Genomic_DNA"/>
</dbReference>
<comment type="caution">
    <text evidence="2">The sequence shown here is derived from an EMBL/GenBank/DDBJ whole genome shotgun (WGS) entry which is preliminary data.</text>
</comment>
<keyword evidence="1" id="KW-0812">Transmembrane</keyword>
<dbReference type="AlphaFoldDB" id="A0A9D1N4Y5"/>
<keyword evidence="1" id="KW-1133">Transmembrane helix</keyword>
<evidence type="ECO:0000313" key="2">
    <source>
        <dbReference type="EMBL" id="HIU95237.1"/>
    </source>
</evidence>
<organism evidence="2 3">
    <name type="scientific">Candidatus Allocopromorpha excrementipullorum</name>
    <dbReference type="NCBI Taxonomy" id="2840743"/>
    <lineage>
        <taxon>Bacteria</taxon>
        <taxon>Bacillati</taxon>
        <taxon>Bacillota</taxon>
        <taxon>Clostridia</taxon>
        <taxon>Eubacteriales</taxon>
        <taxon>Eubacteriaceae</taxon>
        <taxon>Eubacteriaceae incertae sedis</taxon>
        <taxon>Candidatus Allocopromorpha</taxon>
    </lineage>
</organism>
<protein>
    <submittedName>
        <fullName evidence="2">Uncharacterized protein</fullName>
    </submittedName>
</protein>
<gene>
    <name evidence="2" type="ORF">IAD25_00805</name>
</gene>
<dbReference type="Proteomes" id="UP000824130">
    <property type="component" value="Unassembled WGS sequence"/>
</dbReference>
<accession>A0A9D1N4Y5</accession>
<proteinExistence type="predicted"/>